<dbReference type="InterPro" id="IPR032675">
    <property type="entry name" value="LRR_dom_sf"/>
</dbReference>
<dbReference type="RefSeq" id="WP_063379579.1">
    <property type="nucleotide sequence ID" value="NZ_AUXX01000001.1"/>
</dbReference>
<comment type="caution">
    <text evidence="1">The sequence shown here is derived from an EMBL/GenBank/DDBJ whole genome shotgun (WGS) entry which is preliminary data.</text>
</comment>
<accession>A0A161Z1X8</accession>
<dbReference type="AlphaFoldDB" id="A0A161Z1X8"/>
<dbReference type="SUPFAM" id="SSF52047">
    <property type="entry name" value="RNI-like"/>
    <property type="match status" value="1"/>
</dbReference>
<reference evidence="1 2" key="1">
    <citation type="submission" date="2013-07" db="EMBL/GenBank/DDBJ databases">
        <title>Comparative Genomic and Metabolomic Analysis of Twelve Strains of Pseudoalteromonas luteoviolacea.</title>
        <authorList>
            <person name="Vynne N.G."/>
            <person name="Mansson M."/>
            <person name="Gram L."/>
        </authorList>
    </citation>
    <scope>NUCLEOTIDE SEQUENCE [LARGE SCALE GENOMIC DNA]</scope>
    <source>
        <strain evidence="1 2">S4060-1</strain>
    </source>
</reference>
<dbReference type="Proteomes" id="UP000076661">
    <property type="component" value="Unassembled WGS sequence"/>
</dbReference>
<evidence type="ECO:0000313" key="1">
    <source>
        <dbReference type="EMBL" id="KZN70449.1"/>
    </source>
</evidence>
<dbReference type="EMBL" id="AUXX01000001">
    <property type="protein sequence ID" value="KZN70449.1"/>
    <property type="molecule type" value="Genomic_DNA"/>
</dbReference>
<sequence>MSETLVFKLKETEGYFDAALLEDSDMPNVPSDVIFLNLENAAITDTGISNLPFLNKVRCLDLDSTLITDNAMKIITLFSTLEELWIEDVKVTDEGFKLLSQLPNLKYVSFLDTEISDEAYNYVKAKLPHLRAEG</sequence>
<proteinExistence type="predicted"/>
<dbReference type="PATRIC" id="fig|1365257.3.peg.141"/>
<organism evidence="1 2">
    <name type="scientific">Pseudoalteromonas luteoviolacea S4060-1</name>
    <dbReference type="NCBI Taxonomy" id="1365257"/>
    <lineage>
        <taxon>Bacteria</taxon>
        <taxon>Pseudomonadati</taxon>
        <taxon>Pseudomonadota</taxon>
        <taxon>Gammaproteobacteria</taxon>
        <taxon>Alteromonadales</taxon>
        <taxon>Pseudoalteromonadaceae</taxon>
        <taxon>Pseudoalteromonas</taxon>
    </lineage>
</organism>
<gene>
    <name evidence="1" type="ORF">N478_00670</name>
</gene>
<evidence type="ECO:0000313" key="2">
    <source>
        <dbReference type="Proteomes" id="UP000076661"/>
    </source>
</evidence>
<name>A0A161Z1X8_9GAMM</name>
<protein>
    <submittedName>
        <fullName evidence="1">Uncharacterized protein</fullName>
    </submittedName>
</protein>
<dbReference type="Gene3D" id="3.80.10.10">
    <property type="entry name" value="Ribonuclease Inhibitor"/>
    <property type="match status" value="1"/>
</dbReference>